<comment type="caution">
    <text evidence="13">The sequence shown here is derived from an EMBL/GenBank/DDBJ whole genome shotgun (WGS) entry which is preliminary data.</text>
</comment>
<dbReference type="HAMAP" id="MF_00124">
    <property type="entry name" value="Thymidine_kinase"/>
    <property type="match status" value="1"/>
</dbReference>
<dbReference type="SUPFAM" id="SSF57716">
    <property type="entry name" value="Glucocorticoid receptor-like (DNA-binding domain)"/>
    <property type="match status" value="1"/>
</dbReference>
<dbReference type="PROSITE" id="PS00603">
    <property type="entry name" value="TK_CELLULAR_TYPE"/>
    <property type="match status" value="1"/>
</dbReference>
<evidence type="ECO:0000256" key="6">
    <source>
        <dbReference type="ARBA" id="ARBA00022777"/>
    </source>
</evidence>
<name>A0A432WAK3_9GAMM</name>
<sequence>MASLYFTYSAMNAGKSTSLLQVAHNYEERGQQVLLLTPATDTRGGQGRIHSRLGLYRDAATFSVNSDLYRLIETEHKEQRLDCVLLDEAQFLSEQQAWALARVCDYLRIPVMCYGIRTDAFGQAFAGSAVLLAIADKLIEMKTICHCGRKATMSLRVDEQGNAVGSGEQIAIGGNEKYVSCCRKHWFQALQEAGVQPSLLEQAVTKE</sequence>
<comment type="catalytic activity">
    <reaction evidence="8 11">
        <text>thymidine + ATP = dTMP + ADP + H(+)</text>
        <dbReference type="Rhea" id="RHEA:19129"/>
        <dbReference type="ChEBI" id="CHEBI:15378"/>
        <dbReference type="ChEBI" id="CHEBI:17748"/>
        <dbReference type="ChEBI" id="CHEBI:30616"/>
        <dbReference type="ChEBI" id="CHEBI:63528"/>
        <dbReference type="ChEBI" id="CHEBI:456216"/>
        <dbReference type="EC" id="2.7.1.21"/>
    </reaction>
</comment>
<keyword evidence="6 8" id="KW-0418">Kinase</keyword>
<dbReference type="RefSeq" id="WP_126803947.1">
    <property type="nucleotide sequence ID" value="NZ_PIPL01000001.1"/>
</dbReference>
<dbReference type="PIRSF" id="PIRSF035805">
    <property type="entry name" value="TK_cell"/>
    <property type="match status" value="1"/>
</dbReference>
<feature type="binding site" evidence="8">
    <location>
        <position position="147"/>
    </location>
    <ligand>
        <name>Zn(2+)</name>
        <dbReference type="ChEBI" id="CHEBI:29105"/>
    </ligand>
</feature>
<gene>
    <name evidence="8" type="primary">tdk</name>
    <name evidence="13" type="ORF">CWE09_08360</name>
</gene>
<reference evidence="13 14" key="1">
    <citation type="journal article" date="2011" name="Front. Microbiol.">
        <title>Genomic signatures of strain selection and enhancement in Bacillus atrophaeus var. globigii, a historical biowarfare simulant.</title>
        <authorList>
            <person name="Gibbons H.S."/>
            <person name="Broomall S.M."/>
            <person name="McNew L.A."/>
            <person name="Daligault H."/>
            <person name="Chapman C."/>
            <person name="Bruce D."/>
            <person name="Karavis M."/>
            <person name="Krepps M."/>
            <person name="McGregor P.A."/>
            <person name="Hong C."/>
            <person name="Park K.H."/>
            <person name="Akmal A."/>
            <person name="Feldman A."/>
            <person name="Lin J.S."/>
            <person name="Chang W.E."/>
            <person name="Higgs B.W."/>
            <person name="Demirev P."/>
            <person name="Lindquist J."/>
            <person name="Liem A."/>
            <person name="Fochler E."/>
            <person name="Read T.D."/>
            <person name="Tapia R."/>
            <person name="Johnson S."/>
            <person name="Bishop-Lilly K.A."/>
            <person name="Detter C."/>
            <person name="Han C."/>
            <person name="Sozhamannan S."/>
            <person name="Rosenzweig C.N."/>
            <person name="Skowronski E.W."/>
        </authorList>
    </citation>
    <scope>NUCLEOTIDE SEQUENCE [LARGE SCALE GENOMIC DNA]</scope>
    <source>
        <strain evidence="13 14">MLST1</strain>
    </source>
</reference>
<feature type="active site" description="Proton acceptor" evidence="8 9">
    <location>
        <position position="88"/>
    </location>
</feature>
<keyword evidence="3 8" id="KW-0237">DNA synthesis</keyword>
<evidence type="ECO:0000256" key="4">
    <source>
        <dbReference type="ARBA" id="ARBA00022679"/>
    </source>
</evidence>
<evidence type="ECO:0000256" key="9">
    <source>
        <dbReference type="PIRSR" id="PIRSR035805-1"/>
    </source>
</evidence>
<keyword evidence="14" id="KW-1185">Reference proteome</keyword>
<dbReference type="PANTHER" id="PTHR11441:SF0">
    <property type="entry name" value="THYMIDINE KINASE, CYTOSOLIC"/>
    <property type="match status" value="1"/>
</dbReference>
<dbReference type="GO" id="GO:0005829">
    <property type="term" value="C:cytosol"/>
    <property type="evidence" value="ECO:0007669"/>
    <property type="project" value="TreeGrafter"/>
</dbReference>
<dbReference type="Gene3D" id="3.40.50.300">
    <property type="entry name" value="P-loop containing nucleotide triphosphate hydrolases"/>
    <property type="match status" value="1"/>
</dbReference>
<comment type="similarity">
    <text evidence="1 8 12">Belongs to the thymidine kinase family.</text>
</comment>
<proteinExistence type="inferred from homology"/>
<dbReference type="InterPro" id="IPR001267">
    <property type="entry name" value="Thymidine_kinase"/>
</dbReference>
<keyword evidence="8" id="KW-0862">Zinc</keyword>
<dbReference type="PANTHER" id="PTHR11441">
    <property type="entry name" value="THYMIDINE KINASE"/>
    <property type="match status" value="1"/>
</dbReference>
<dbReference type="EMBL" id="PIPL01000001">
    <property type="protein sequence ID" value="RUO27142.1"/>
    <property type="molecule type" value="Genomic_DNA"/>
</dbReference>
<evidence type="ECO:0000256" key="10">
    <source>
        <dbReference type="PIRSR" id="PIRSR035805-2"/>
    </source>
</evidence>
<keyword evidence="8" id="KW-0479">Metal-binding</keyword>
<evidence type="ECO:0000313" key="13">
    <source>
        <dbReference type="EMBL" id="RUO27142.1"/>
    </source>
</evidence>
<keyword evidence="5 8" id="KW-0547">Nucleotide-binding</keyword>
<dbReference type="InterPro" id="IPR020633">
    <property type="entry name" value="Thymidine_kinase_CS"/>
</dbReference>
<feature type="binding site" evidence="8">
    <location>
        <begin position="9"/>
        <end position="16"/>
    </location>
    <ligand>
        <name>ATP</name>
        <dbReference type="ChEBI" id="CHEBI:30616"/>
    </ligand>
</feature>
<evidence type="ECO:0000256" key="1">
    <source>
        <dbReference type="ARBA" id="ARBA00007587"/>
    </source>
</evidence>
<dbReference type="Gene3D" id="3.30.60.20">
    <property type="match status" value="1"/>
</dbReference>
<dbReference type="GO" id="GO:0005524">
    <property type="term" value="F:ATP binding"/>
    <property type="evidence" value="ECO:0007669"/>
    <property type="project" value="UniProtKB-UniRule"/>
</dbReference>
<dbReference type="SUPFAM" id="SSF52540">
    <property type="entry name" value="P-loop containing nucleoside triphosphate hydrolases"/>
    <property type="match status" value="1"/>
</dbReference>
<feature type="binding site" evidence="8">
    <location>
        <position position="185"/>
    </location>
    <ligand>
        <name>Zn(2+)</name>
        <dbReference type="ChEBI" id="CHEBI:29105"/>
    </ligand>
</feature>
<feature type="binding site" evidence="8">
    <location>
        <position position="145"/>
    </location>
    <ligand>
        <name>Zn(2+)</name>
        <dbReference type="ChEBI" id="CHEBI:29105"/>
    </ligand>
</feature>
<comment type="subcellular location">
    <subcellularLocation>
        <location evidence="8">Cytoplasm</location>
    </subcellularLocation>
</comment>
<protein>
    <recommendedName>
        <fullName evidence="2 8">Thymidine kinase</fullName>
        <ecNumber evidence="2 8">2.7.1.21</ecNumber>
    </recommendedName>
</protein>
<dbReference type="Pfam" id="PF00265">
    <property type="entry name" value="TK"/>
    <property type="match status" value="1"/>
</dbReference>
<keyword evidence="7 8" id="KW-0067">ATP-binding</keyword>
<evidence type="ECO:0000256" key="7">
    <source>
        <dbReference type="ARBA" id="ARBA00022840"/>
    </source>
</evidence>
<dbReference type="NCBIfam" id="NF003300">
    <property type="entry name" value="PRK04296.1-5"/>
    <property type="match status" value="1"/>
</dbReference>
<dbReference type="GO" id="GO:0071897">
    <property type="term" value="P:DNA biosynthetic process"/>
    <property type="evidence" value="ECO:0007669"/>
    <property type="project" value="UniProtKB-KW"/>
</dbReference>
<dbReference type="Proteomes" id="UP000288293">
    <property type="component" value="Unassembled WGS sequence"/>
</dbReference>
<dbReference type="OrthoDB" id="9781579at2"/>
<feature type="binding site" evidence="10">
    <location>
        <begin position="170"/>
        <end position="173"/>
    </location>
    <ligand>
        <name>substrate</name>
    </ligand>
</feature>
<feature type="binding site" evidence="8">
    <location>
        <begin position="87"/>
        <end position="90"/>
    </location>
    <ligand>
        <name>ATP</name>
        <dbReference type="ChEBI" id="CHEBI:30616"/>
    </ligand>
</feature>
<dbReference type="GO" id="GO:0046104">
    <property type="term" value="P:thymidine metabolic process"/>
    <property type="evidence" value="ECO:0007669"/>
    <property type="project" value="TreeGrafter"/>
</dbReference>
<accession>A0A432WAK3</accession>
<evidence type="ECO:0000256" key="11">
    <source>
        <dbReference type="RuleBase" id="RU000544"/>
    </source>
</evidence>
<dbReference type="AlphaFoldDB" id="A0A432WAK3"/>
<dbReference type="GO" id="GO:0008270">
    <property type="term" value="F:zinc ion binding"/>
    <property type="evidence" value="ECO:0007669"/>
    <property type="project" value="UniProtKB-UniRule"/>
</dbReference>
<keyword evidence="4 8" id="KW-0808">Transferase</keyword>
<evidence type="ECO:0000256" key="12">
    <source>
        <dbReference type="RuleBase" id="RU004165"/>
    </source>
</evidence>
<dbReference type="GO" id="GO:0004797">
    <property type="term" value="F:thymidine kinase activity"/>
    <property type="evidence" value="ECO:0007669"/>
    <property type="project" value="UniProtKB-UniRule"/>
</dbReference>
<keyword evidence="8" id="KW-0963">Cytoplasm</keyword>
<evidence type="ECO:0000313" key="14">
    <source>
        <dbReference type="Proteomes" id="UP000288293"/>
    </source>
</evidence>
<dbReference type="InterPro" id="IPR027417">
    <property type="entry name" value="P-loop_NTPase"/>
</dbReference>
<evidence type="ECO:0000256" key="5">
    <source>
        <dbReference type="ARBA" id="ARBA00022741"/>
    </source>
</evidence>
<dbReference type="EC" id="2.7.1.21" evidence="2 8"/>
<feature type="binding site" evidence="10">
    <location>
        <position position="178"/>
    </location>
    <ligand>
        <name>substrate</name>
    </ligand>
</feature>
<organism evidence="13 14">
    <name type="scientific">Aliidiomarina minuta</name>
    <dbReference type="NCBI Taxonomy" id="880057"/>
    <lineage>
        <taxon>Bacteria</taxon>
        <taxon>Pseudomonadati</taxon>
        <taxon>Pseudomonadota</taxon>
        <taxon>Gammaproteobacteria</taxon>
        <taxon>Alteromonadales</taxon>
        <taxon>Idiomarinaceae</taxon>
        <taxon>Aliidiomarina</taxon>
    </lineage>
</organism>
<evidence type="ECO:0000256" key="8">
    <source>
        <dbReference type="HAMAP-Rule" id="MF_00124"/>
    </source>
</evidence>
<evidence type="ECO:0000256" key="2">
    <source>
        <dbReference type="ARBA" id="ARBA00012118"/>
    </source>
</evidence>
<evidence type="ECO:0000256" key="3">
    <source>
        <dbReference type="ARBA" id="ARBA00022634"/>
    </source>
</evidence>
<comment type="subunit">
    <text evidence="8">Homotetramer.</text>
</comment>
<feature type="binding site" evidence="8">
    <location>
        <position position="182"/>
    </location>
    <ligand>
        <name>Zn(2+)</name>
        <dbReference type="ChEBI" id="CHEBI:29105"/>
    </ligand>
</feature>